<evidence type="ECO:0000313" key="2">
    <source>
        <dbReference type="Proteomes" id="UP001604277"/>
    </source>
</evidence>
<dbReference type="PANTHER" id="PTHR10788:SF113">
    <property type="entry name" value="TREHALOSE 6-PHOSPHATE PHOSPHATASE"/>
    <property type="match status" value="1"/>
</dbReference>
<proteinExistence type="predicted"/>
<dbReference type="InterPro" id="IPR001830">
    <property type="entry name" value="Glyco_trans_20"/>
</dbReference>
<protein>
    <submittedName>
        <fullName evidence="1">Uncharacterized protein</fullName>
    </submittedName>
</protein>
<dbReference type="Proteomes" id="UP001604277">
    <property type="component" value="Unassembled WGS sequence"/>
</dbReference>
<name>A0ABD1RHV9_9LAMI</name>
<accession>A0ABD1RHV9</accession>
<comment type="caution">
    <text evidence="1">The sequence shown here is derived from an EMBL/GenBank/DDBJ whole genome shotgun (WGS) entry which is preliminary data.</text>
</comment>
<keyword evidence="2" id="KW-1185">Reference proteome</keyword>
<dbReference type="EMBL" id="JBFOLJ010000012">
    <property type="protein sequence ID" value="KAL2487507.1"/>
    <property type="molecule type" value="Genomic_DNA"/>
</dbReference>
<organism evidence="1 2">
    <name type="scientific">Forsythia ovata</name>
    <dbReference type="NCBI Taxonomy" id="205694"/>
    <lineage>
        <taxon>Eukaryota</taxon>
        <taxon>Viridiplantae</taxon>
        <taxon>Streptophyta</taxon>
        <taxon>Embryophyta</taxon>
        <taxon>Tracheophyta</taxon>
        <taxon>Spermatophyta</taxon>
        <taxon>Magnoliopsida</taxon>
        <taxon>eudicotyledons</taxon>
        <taxon>Gunneridae</taxon>
        <taxon>Pentapetalae</taxon>
        <taxon>asterids</taxon>
        <taxon>lamiids</taxon>
        <taxon>Lamiales</taxon>
        <taxon>Oleaceae</taxon>
        <taxon>Forsythieae</taxon>
        <taxon>Forsythia</taxon>
    </lineage>
</organism>
<gene>
    <name evidence="1" type="ORF">Fot_40799</name>
</gene>
<dbReference type="GO" id="GO:0005991">
    <property type="term" value="P:trehalose metabolic process"/>
    <property type="evidence" value="ECO:0007669"/>
    <property type="project" value="UniProtKB-ARBA"/>
</dbReference>
<dbReference type="PANTHER" id="PTHR10788">
    <property type="entry name" value="TREHALOSE-6-PHOSPHATE SYNTHASE"/>
    <property type="match status" value="1"/>
</dbReference>
<evidence type="ECO:0000313" key="1">
    <source>
        <dbReference type="EMBL" id="KAL2487507.1"/>
    </source>
</evidence>
<dbReference type="AlphaFoldDB" id="A0ABD1RHV9"/>
<sequence>MGKEKERKWFPRVMTVPGSIDELDDDQTNSVTLENPSSVAGERMIIVANLLPLKAKRRLDNKGWKFSWNEDSLLLRVKDGFPEDIDVLYVGSLCVDVDPIEQDDVANYLLEKFNC</sequence>
<reference evidence="2" key="1">
    <citation type="submission" date="2024-07" db="EMBL/GenBank/DDBJ databases">
        <title>Two chromosome-level genome assemblies of Korean endemic species Abeliophyllum distichum and Forsythia ovata (Oleaceae).</title>
        <authorList>
            <person name="Jang H."/>
        </authorList>
    </citation>
    <scope>NUCLEOTIDE SEQUENCE [LARGE SCALE GENOMIC DNA]</scope>
</reference>